<dbReference type="HAMAP" id="MF_00228">
    <property type="entry name" value="Thz_kinase"/>
    <property type="match status" value="1"/>
</dbReference>
<name>A0ABU0ACP6_9BACI</name>
<dbReference type="GO" id="GO:0004417">
    <property type="term" value="F:hydroxyethylthiazole kinase activity"/>
    <property type="evidence" value="ECO:0007669"/>
    <property type="project" value="UniProtKB-EC"/>
</dbReference>
<dbReference type="Gene3D" id="3.40.1190.20">
    <property type="match status" value="1"/>
</dbReference>
<feature type="binding site" evidence="11">
    <location>
        <position position="121"/>
    </location>
    <ligand>
        <name>ATP</name>
        <dbReference type="ChEBI" id="CHEBI:30616"/>
    </ligand>
</feature>
<keyword evidence="8 11" id="KW-0067">ATP-binding</keyword>
<dbReference type="EMBL" id="JAUSUB010000001">
    <property type="protein sequence ID" value="MDQ0268491.1"/>
    <property type="molecule type" value="Genomic_DNA"/>
</dbReference>
<evidence type="ECO:0000256" key="11">
    <source>
        <dbReference type="HAMAP-Rule" id="MF_00228"/>
    </source>
</evidence>
<dbReference type="RefSeq" id="WP_307471284.1">
    <property type="nucleotide sequence ID" value="NZ_JAUSUB010000001.1"/>
</dbReference>
<keyword evidence="9 11" id="KW-0460">Magnesium</keyword>
<keyword evidence="13" id="KW-1185">Reference proteome</keyword>
<keyword evidence="6 11" id="KW-0547">Nucleotide-binding</keyword>
<accession>A0ABU0ACP6</accession>
<dbReference type="InterPro" id="IPR000417">
    <property type="entry name" value="Hyethyz_kinase"/>
</dbReference>
<comment type="similarity">
    <text evidence="11">Belongs to the Thz kinase family.</text>
</comment>
<dbReference type="PRINTS" id="PR01099">
    <property type="entry name" value="HYETHTZKNASE"/>
</dbReference>
<protein>
    <recommendedName>
        <fullName evidence="11">Hydroxyethylthiazole kinase</fullName>
        <ecNumber evidence="11">2.7.1.50</ecNumber>
    </recommendedName>
    <alternativeName>
        <fullName evidence="11">4-methyl-5-beta-hydroxyethylthiazole kinase</fullName>
        <shortName evidence="11">TH kinase</shortName>
        <shortName evidence="11">Thz kinase</shortName>
    </alternativeName>
</protein>
<dbReference type="Pfam" id="PF02110">
    <property type="entry name" value="HK"/>
    <property type="match status" value="1"/>
</dbReference>
<evidence type="ECO:0000256" key="5">
    <source>
        <dbReference type="ARBA" id="ARBA00022723"/>
    </source>
</evidence>
<feature type="binding site" evidence="11">
    <location>
        <position position="45"/>
    </location>
    <ligand>
        <name>substrate</name>
    </ligand>
</feature>
<dbReference type="CDD" id="cd01170">
    <property type="entry name" value="THZ_kinase"/>
    <property type="match status" value="1"/>
</dbReference>
<gene>
    <name evidence="11" type="primary">thiM</name>
    <name evidence="12" type="ORF">J2S17_000360</name>
</gene>
<evidence type="ECO:0000256" key="1">
    <source>
        <dbReference type="ARBA" id="ARBA00001771"/>
    </source>
</evidence>
<evidence type="ECO:0000313" key="13">
    <source>
        <dbReference type="Proteomes" id="UP001238088"/>
    </source>
</evidence>
<evidence type="ECO:0000256" key="6">
    <source>
        <dbReference type="ARBA" id="ARBA00022741"/>
    </source>
</evidence>
<keyword evidence="4 11" id="KW-0808">Transferase</keyword>
<feature type="binding site" evidence="11">
    <location>
        <position position="167"/>
    </location>
    <ligand>
        <name>ATP</name>
        <dbReference type="ChEBI" id="CHEBI:30616"/>
    </ligand>
</feature>
<organism evidence="12 13">
    <name type="scientific">Cytobacillus purgationiresistens</name>
    <dbReference type="NCBI Taxonomy" id="863449"/>
    <lineage>
        <taxon>Bacteria</taxon>
        <taxon>Bacillati</taxon>
        <taxon>Bacillota</taxon>
        <taxon>Bacilli</taxon>
        <taxon>Bacillales</taxon>
        <taxon>Bacillaceae</taxon>
        <taxon>Cytobacillus</taxon>
    </lineage>
</organism>
<comment type="cofactor">
    <cofactor evidence="2 11">
        <name>Mg(2+)</name>
        <dbReference type="ChEBI" id="CHEBI:18420"/>
    </cofactor>
</comment>
<keyword evidence="10 11" id="KW-0784">Thiamine biosynthesis</keyword>
<evidence type="ECO:0000256" key="9">
    <source>
        <dbReference type="ARBA" id="ARBA00022842"/>
    </source>
</evidence>
<comment type="caution">
    <text evidence="12">The sequence shown here is derived from an EMBL/GenBank/DDBJ whole genome shotgun (WGS) entry which is preliminary data.</text>
</comment>
<keyword evidence="7 11" id="KW-0418">Kinase</keyword>
<dbReference type="NCBIfam" id="TIGR00694">
    <property type="entry name" value="thiM"/>
    <property type="match status" value="1"/>
</dbReference>
<evidence type="ECO:0000256" key="4">
    <source>
        <dbReference type="ARBA" id="ARBA00022679"/>
    </source>
</evidence>
<proteinExistence type="inferred from homology"/>
<evidence type="ECO:0000256" key="10">
    <source>
        <dbReference type="ARBA" id="ARBA00022977"/>
    </source>
</evidence>
<dbReference type="EC" id="2.7.1.50" evidence="11"/>
<dbReference type="InterPro" id="IPR029056">
    <property type="entry name" value="Ribokinase-like"/>
</dbReference>
<dbReference type="SUPFAM" id="SSF53613">
    <property type="entry name" value="Ribokinase-like"/>
    <property type="match status" value="1"/>
</dbReference>
<comment type="catalytic activity">
    <reaction evidence="1 11">
        <text>5-(2-hydroxyethyl)-4-methylthiazole + ATP = 4-methyl-5-(2-phosphooxyethyl)-thiazole + ADP + H(+)</text>
        <dbReference type="Rhea" id="RHEA:24212"/>
        <dbReference type="ChEBI" id="CHEBI:15378"/>
        <dbReference type="ChEBI" id="CHEBI:17957"/>
        <dbReference type="ChEBI" id="CHEBI:30616"/>
        <dbReference type="ChEBI" id="CHEBI:58296"/>
        <dbReference type="ChEBI" id="CHEBI:456216"/>
        <dbReference type="EC" id="2.7.1.50"/>
    </reaction>
</comment>
<feature type="binding site" evidence="11">
    <location>
        <position position="194"/>
    </location>
    <ligand>
        <name>substrate</name>
    </ligand>
</feature>
<keyword evidence="5 11" id="KW-0479">Metal-binding</keyword>
<evidence type="ECO:0000313" key="12">
    <source>
        <dbReference type="EMBL" id="MDQ0268491.1"/>
    </source>
</evidence>
<dbReference type="PIRSF" id="PIRSF000513">
    <property type="entry name" value="Thz_kinase"/>
    <property type="match status" value="1"/>
</dbReference>
<comment type="function">
    <text evidence="11">Catalyzes the phosphorylation of the hydroxyl group of 4-methyl-5-beta-hydroxyethylthiazole (THZ).</text>
</comment>
<evidence type="ECO:0000256" key="7">
    <source>
        <dbReference type="ARBA" id="ARBA00022777"/>
    </source>
</evidence>
<evidence type="ECO:0000256" key="8">
    <source>
        <dbReference type="ARBA" id="ARBA00022840"/>
    </source>
</evidence>
<comment type="pathway">
    <text evidence="3 11">Cofactor biosynthesis; thiamine diphosphate biosynthesis; 4-methyl-5-(2-phosphoethyl)-thiazole from 5-(2-hydroxyethyl)-4-methylthiazole: step 1/1.</text>
</comment>
<sequence length="267" mass="28223">MDKQIIEQLFTQLKEKTPLIHHITNNVTINDCANATLAIGGSPVMASGIAEAGDMARLADALVINFGTINNQMLDAMIIAGQAANQKEIPVIFDPVGVGATAYRTEKALEFLKAVNVAIIRGNSTEVYSLLGGQAHTRGVDAGEIDIPLEDLARNATKSLKAIIVISGKVDVIASESSIAQVGNGDILLTRVTGTGCMTASLIASFAAITNDWFHAAIAGMATMSLAGEKAKASLKEDEGIGTFRIKLMDEISKMNDQAWIKGVRIK</sequence>
<dbReference type="NCBIfam" id="NF006830">
    <property type="entry name" value="PRK09355.1"/>
    <property type="match status" value="1"/>
</dbReference>
<dbReference type="Proteomes" id="UP001238088">
    <property type="component" value="Unassembled WGS sequence"/>
</dbReference>
<evidence type="ECO:0000256" key="3">
    <source>
        <dbReference type="ARBA" id="ARBA00004868"/>
    </source>
</evidence>
<evidence type="ECO:0000256" key="2">
    <source>
        <dbReference type="ARBA" id="ARBA00001946"/>
    </source>
</evidence>
<reference evidence="12 13" key="1">
    <citation type="submission" date="2023-07" db="EMBL/GenBank/DDBJ databases">
        <title>Genomic Encyclopedia of Type Strains, Phase IV (KMG-IV): sequencing the most valuable type-strain genomes for metagenomic binning, comparative biology and taxonomic classification.</title>
        <authorList>
            <person name="Goeker M."/>
        </authorList>
    </citation>
    <scope>NUCLEOTIDE SEQUENCE [LARGE SCALE GENOMIC DNA]</scope>
    <source>
        <strain evidence="12 13">DSM 23494</strain>
    </source>
</reference>